<dbReference type="EMBL" id="BAAANE010000004">
    <property type="protein sequence ID" value="GAA1631547.1"/>
    <property type="molecule type" value="Genomic_DNA"/>
</dbReference>
<dbReference type="CDD" id="cd01109">
    <property type="entry name" value="HTH_YyaN"/>
    <property type="match status" value="1"/>
</dbReference>
<feature type="domain" description="HTH merR-type" evidence="2">
    <location>
        <begin position="6"/>
        <end position="75"/>
    </location>
</feature>
<dbReference type="Proteomes" id="UP001501319">
    <property type="component" value="Unassembled WGS sequence"/>
</dbReference>
<keyword evidence="4" id="KW-1185">Reference proteome</keyword>
<comment type="caution">
    <text evidence="3">The sequence shown here is derived from an EMBL/GenBank/DDBJ whole genome shotgun (WGS) entry which is preliminary data.</text>
</comment>
<dbReference type="InterPro" id="IPR047057">
    <property type="entry name" value="MerR_fam"/>
</dbReference>
<organism evidence="3 4">
    <name type="scientific">Kribbella alba</name>
    <dbReference type="NCBI Taxonomy" id="190197"/>
    <lineage>
        <taxon>Bacteria</taxon>
        <taxon>Bacillati</taxon>
        <taxon>Actinomycetota</taxon>
        <taxon>Actinomycetes</taxon>
        <taxon>Propionibacteriales</taxon>
        <taxon>Kribbellaceae</taxon>
        <taxon>Kribbella</taxon>
    </lineage>
</organism>
<dbReference type="PANTHER" id="PTHR30204">
    <property type="entry name" value="REDOX-CYCLING DRUG-SENSING TRANSCRIPTIONAL ACTIVATOR SOXR"/>
    <property type="match status" value="1"/>
</dbReference>
<dbReference type="PROSITE" id="PS50937">
    <property type="entry name" value="HTH_MERR_2"/>
    <property type="match status" value="1"/>
</dbReference>
<gene>
    <name evidence="3" type="ORF">GCM10009744_19720</name>
</gene>
<keyword evidence="1" id="KW-0238">DNA-binding</keyword>
<dbReference type="InterPro" id="IPR009061">
    <property type="entry name" value="DNA-bd_dom_put_sf"/>
</dbReference>
<name>A0ABP4R2U8_9ACTN</name>
<accession>A0ABP4R2U8</accession>
<dbReference type="SMART" id="SM00422">
    <property type="entry name" value="HTH_MERR"/>
    <property type="match status" value="1"/>
</dbReference>
<dbReference type="RefSeq" id="WP_344110678.1">
    <property type="nucleotide sequence ID" value="NZ_BAAANE010000004.1"/>
</dbReference>
<evidence type="ECO:0000256" key="1">
    <source>
        <dbReference type="ARBA" id="ARBA00023125"/>
    </source>
</evidence>
<evidence type="ECO:0000313" key="4">
    <source>
        <dbReference type="Proteomes" id="UP001501319"/>
    </source>
</evidence>
<protein>
    <submittedName>
        <fullName evidence="3">MerR family transcriptional regulator</fullName>
    </submittedName>
</protein>
<reference evidence="4" key="1">
    <citation type="journal article" date="2019" name="Int. J. Syst. Evol. Microbiol.">
        <title>The Global Catalogue of Microorganisms (GCM) 10K type strain sequencing project: providing services to taxonomists for standard genome sequencing and annotation.</title>
        <authorList>
            <consortium name="The Broad Institute Genomics Platform"/>
            <consortium name="The Broad Institute Genome Sequencing Center for Infectious Disease"/>
            <person name="Wu L."/>
            <person name="Ma J."/>
        </authorList>
    </citation>
    <scope>NUCLEOTIDE SEQUENCE [LARGE SCALE GENOMIC DNA]</scope>
    <source>
        <strain evidence="4">JCM 14306</strain>
    </source>
</reference>
<dbReference type="Pfam" id="PF13411">
    <property type="entry name" value="MerR_1"/>
    <property type="match status" value="1"/>
</dbReference>
<dbReference type="SUPFAM" id="SSF46955">
    <property type="entry name" value="Putative DNA-binding domain"/>
    <property type="match status" value="1"/>
</dbReference>
<dbReference type="PANTHER" id="PTHR30204:SF98">
    <property type="entry name" value="HTH-TYPE TRANSCRIPTIONAL REGULATOR ADHR"/>
    <property type="match status" value="1"/>
</dbReference>
<proteinExistence type="predicted"/>
<evidence type="ECO:0000313" key="3">
    <source>
        <dbReference type="EMBL" id="GAA1631547.1"/>
    </source>
</evidence>
<evidence type="ECO:0000259" key="2">
    <source>
        <dbReference type="PROSITE" id="PS50937"/>
    </source>
</evidence>
<sequence>MTENGQYTPGEAAAITGLSLDTLRYYEREALIGPIKRLPGGRRVFHEGDIAWIGVVTCLRDAGLGIADLQRFTALLRSEGTPASRVEFLHERRAALVEHIARMDAALTVLDDKIAYYGAREADAAETIRS</sequence>
<dbReference type="Gene3D" id="1.10.1660.10">
    <property type="match status" value="1"/>
</dbReference>
<dbReference type="InterPro" id="IPR000551">
    <property type="entry name" value="MerR-type_HTH_dom"/>
</dbReference>